<reference evidence="5" key="3">
    <citation type="submission" date="2019-12" db="EMBL/GenBank/DDBJ databases">
        <title>Complete and draft genome sequences of new strains and members of some known species of the genus Rathayibacter isolated from plants.</title>
        <authorList>
            <person name="Tarlachkov S.V."/>
            <person name="Starodumova I.P."/>
            <person name="Dorofeeva L.V."/>
            <person name="Prisyazhnaya N.V."/>
            <person name="Leyn S."/>
            <person name="Zlamal J."/>
            <person name="Elan M."/>
            <person name="Osterman A.L."/>
            <person name="Nadler S."/>
            <person name="Subbotin S.A."/>
            <person name="Evtushenko L.I."/>
        </authorList>
    </citation>
    <scope>NUCLEOTIDE SEQUENCE [LARGE SCALE GENOMIC DNA]</scope>
    <source>
        <strain evidence="5">VKM Ac-2761</strain>
    </source>
</reference>
<evidence type="ECO:0000313" key="2">
    <source>
        <dbReference type="EMBL" id="KZX21385.1"/>
    </source>
</evidence>
<sequence length="144" mass="15335">MTVIRVPMTRTPSSIGIGTRRVPPFAGEVLDVDLQAGGRGIASCRPEFISGQIEFEFRRLEGDGYLRGRDVHGVAEGLADHWGEITAVRPFRDGNTRSQSAFVTLLSGSAGWSIQRPDVDPSYGSPTSLSSTARPCLPPGGPPA</sequence>
<evidence type="ECO:0000313" key="3">
    <source>
        <dbReference type="EMBL" id="QHC54948.1"/>
    </source>
</evidence>
<evidence type="ECO:0000313" key="4">
    <source>
        <dbReference type="Proteomes" id="UP000076717"/>
    </source>
</evidence>
<dbReference type="RefSeq" id="WP_068210250.1">
    <property type="nucleotide sequence ID" value="NZ_CP047186.1"/>
</dbReference>
<reference evidence="3" key="2">
    <citation type="submission" date="2019-12" db="EMBL/GenBank/DDBJ databases">
        <title>Complete and Draft Genome Sequences of New Strains and Members of Some Known Species of the Genus Rathayibacter isolated from Plants.</title>
        <authorList>
            <person name="Tarlachkov S.V."/>
            <person name="Starodumova I.P."/>
            <person name="Dorofeeva L.V."/>
            <person name="Prisyazhnaya N.V."/>
            <person name="Leyn S.A."/>
            <person name="Zlamal J.E."/>
            <person name="Elane M.L."/>
            <person name="Osterman A.L."/>
            <person name="Nadler S.A."/>
            <person name="Subbotin S.A."/>
            <person name="Evtushenko L.I."/>
        </authorList>
    </citation>
    <scope>NUCLEOTIDE SEQUENCE</scope>
    <source>
        <strain evidence="3">VKM Ac-2761</strain>
    </source>
</reference>
<feature type="compositionally biased region" description="Polar residues" evidence="1">
    <location>
        <begin position="124"/>
        <end position="133"/>
    </location>
</feature>
<dbReference type="Proteomes" id="UP000465031">
    <property type="component" value="Chromosome"/>
</dbReference>
<reference evidence="2 4" key="1">
    <citation type="submission" date="2015-08" db="EMBL/GenBank/DDBJ databases">
        <title>Draft Genome Sequence of Rathayibacter sp. Strain VKM Ac-2596 Isolated from Leaf Gall Induced by Plant-Parasitic Nematodes.</title>
        <authorList>
            <person name="Vasilenko O.V."/>
            <person name="Starodumova I.P."/>
            <person name="Tarlachkov S.V."/>
            <person name="Dorofeeva L.V."/>
            <person name="Evtushenko L.I."/>
        </authorList>
    </citation>
    <scope>NUCLEOTIDE SEQUENCE [LARGE SCALE GENOMIC DNA]</scope>
    <source>
        <strain evidence="2 4">VKM Ac-2596</strain>
    </source>
</reference>
<dbReference type="EMBL" id="CP047186">
    <property type="protein sequence ID" value="QHC54948.1"/>
    <property type="molecule type" value="Genomic_DNA"/>
</dbReference>
<dbReference type="EMBL" id="LIIN01000041">
    <property type="protein sequence ID" value="KZX21385.1"/>
    <property type="molecule type" value="Genomic_DNA"/>
</dbReference>
<accession>A0A166HZB4</accession>
<dbReference type="OrthoDB" id="9813719at2"/>
<proteinExistence type="predicted"/>
<dbReference type="AlphaFoldDB" id="A0A166HZB4"/>
<name>A0A166HZB4_9MICO</name>
<gene>
    <name evidence="2" type="ORF">ACH61_01481</name>
    <name evidence="3" type="ORF">GSU10_04340</name>
</gene>
<dbReference type="KEGG" id="rte:GSU10_04340"/>
<dbReference type="SUPFAM" id="SSF140931">
    <property type="entry name" value="Fic-like"/>
    <property type="match status" value="1"/>
</dbReference>
<evidence type="ECO:0000313" key="5">
    <source>
        <dbReference type="Proteomes" id="UP000465031"/>
    </source>
</evidence>
<keyword evidence="4" id="KW-1185">Reference proteome</keyword>
<organism evidence="2 4">
    <name type="scientific">Rathayibacter tanaceti</name>
    <dbReference type="NCBI Taxonomy" id="1671680"/>
    <lineage>
        <taxon>Bacteria</taxon>
        <taxon>Bacillati</taxon>
        <taxon>Actinomycetota</taxon>
        <taxon>Actinomycetes</taxon>
        <taxon>Micrococcales</taxon>
        <taxon>Microbacteriaceae</taxon>
        <taxon>Rathayibacter</taxon>
    </lineage>
</organism>
<dbReference type="InterPro" id="IPR036597">
    <property type="entry name" value="Fido-like_dom_sf"/>
</dbReference>
<dbReference type="Proteomes" id="UP000076717">
    <property type="component" value="Unassembled WGS sequence"/>
</dbReference>
<protein>
    <submittedName>
        <fullName evidence="2">Cell filamentation protein Fic</fullName>
    </submittedName>
</protein>
<evidence type="ECO:0000256" key="1">
    <source>
        <dbReference type="SAM" id="MobiDB-lite"/>
    </source>
</evidence>
<feature type="region of interest" description="Disordered" evidence="1">
    <location>
        <begin position="116"/>
        <end position="144"/>
    </location>
</feature>
<dbReference type="Gene3D" id="1.10.3290.10">
    <property type="entry name" value="Fido-like domain"/>
    <property type="match status" value="1"/>
</dbReference>